<reference evidence="1 2" key="1">
    <citation type="journal article" date="2024" name="Chem. Sci.">
        <title>Discovery of megapolipeptins by genome mining of a Burkholderiales bacteria collection.</title>
        <authorList>
            <person name="Paulo B.S."/>
            <person name="Recchia M.J.J."/>
            <person name="Lee S."/>
            <person name="Fergusson C.H."/>
            <person name="Romanowski S.B."/>
            <person name="Hernandez A."/>
            <person name="Krull N."/>
            <person name="Liu D.Y."/>
            <person name="Cavanagh H."/>
            <person name="Bos A."/>
            <person name="Gray C.A."/>
            <person name="Murphy B.T."/>
            <person name="Linington R.G."/>
            <person name="Eustaquio A.S."/>
        </authorList>
    </citation>
    <scope>NUCLEOTIDE SEQUENCE [LARGE SCALE GENOMIC DNA]</scope>
    <source>
        <strain evidence="1 2">RL18-126-BIB-B</strain>
    </source>
</reference>
<accession>A0ACC7NP86</accession>
<comment type="caution">
    <text evidence="1">The sequence shown here is derived from an EMBL/GenBank/DDBJ whole genome shotgun (WGS) entry which is preliminary data.</text>
</comment>
<evidence type="ECO:0000313" key="2">
    <source>
        <dbReference type="Proteomes" id="UP001629235"/>
    </source>
</evidence>
<proteinExistence type="predicted"/>
<dbReference type="EMBL" id="JAQQDW010000149">
    <property type="protein sequence ID" value="MFM0108919.1"/>
    <property type="molecule type" value="Genomic_DNA"/>
</dbReference>
<keyword evidence="2" id="KW-1185">Reference proteome</keyword>
<dbReference type="Proteomes" id="UP001629235">
    <property type="component" value="Unassembled WGS sequence"/>
</dbReference>
<organism evidence="1 2">
    <name type="scientific">Paraburkholderia rhynchosiae</name>
    <dbReference type="NCBI Taxonomy" id="487049"/>
    <lineage>
        <taxon>Bacteria</taxon>
        <taxon>Pseudomonadati</taxon>
        <taxon>Pseudomonadota</taxon>
        <taxon>Betaproteobacteria</taxon>
        <taxon>Burkholderiales</taxon>
        <taxon>Burkholderiaceae</taxon>
        <taxon>Paraburkholderia</taxon>
    </lineage>
</organism>
<protein>
    <submittedName>
        <fullName evidence="1">Uncharacterized protein</fullName>
    </submittedName>
</protein>
<sequence length="204" mass="22751">MVYIFFCVSGVLGPMNRHPSLTTRENSPESCCSLERDVQLLGEALSAYPGAVIVVGNDWPLYYDLKTLRQADSGFGRRVLNVLNTIGSTKEQAVFDFMANRNEPFVILASQDFEFSHRTGSSRIDVDHERGFDDTARAALESHLRGFGAPATDALSDDDILRATVATAALRTARNFKFPLRANQDAAFQRRLAEMLFDVKREEP</sequence>
<gene>
    <name evidence="1" type="ORF">PQR01_37420</name>
</gene>
<name>A0ACC7NP86_9BURK</name>
<evidence type="ECO:0000313" key="1">
    <source>
        <dbReference type="EMBL" id="MFM0108919.1"/>
    </source>
</evidence>